<keyword evidence="1" id="KW-1133">Transmembrane helix</keyword>
<evidence type="ECO:0000313" key="2">
    <source>
        <dbReference type="EMBL" id="QHT86553.1"/>
    </source>
</evidence>
<dbReference type="PROSITE" id="PS51257">
    <property type="entry name" value="PROKAR_LIPOPROTEIN"/>
    <property type="match status" value="1"/>
</dbReference>
<name>A0A6C0I336_9ZZZZ</name>
<accession>A0A6C0I336</accession>
<proteinExistence type="predicted"/>
<dbReference type="EMBL" id="MN740071">
    <property type="protein sequence ID" value="QHT86553.1"/>
    <property type="molecule type" value="Genomic_DNA"/>
</dbReference>
<sequence>MRPGILCLVIILIIIIILLICGCAFWSCGDPYYDPYYYGVDYFKNGGKGNKGGFFNRGQKTLRKLLQRRKGGFDNPLLSINNNQDIPSQLMPNNYQKRALMGRNIGNMQGNATKEMFGRMLPFDGGNDLNLPNKKCTGFGENTKCDDFYDFIKNGNSEQGQSRELSGRIATAEQEMFMADRLSNGETGIDPSLGSGGDYGPKGDYESYVTSLVADERLQENHRKWVHEMLPWSGTARNVDNIDEAMSNSIDFRGLRRPQAIVQGSDALFKTEIDATNLIDNKPFRFNDSRPIEV</sequence>
<organism evidence="2">
    <name type="scientific">viral metagenome</name>
    <dbReference type="NCBI Taxonomy" id="1070528"/>
    <lineage>
        <taxon>unclassified sequences</taxon>
        <taxon>metagenomes</taxon>
        <taxon>organismal metagenomes</taxon>
    </lineage>
</organism>
<dbReference type="AlphaFoldDB" id="A0A6C0I336"/>
<keyword evidence="1" id="KW-0812">Transmembrane</keyword>
<evidence type="ECO:0000256" key="1">
    <source>
        <dbReference type="SAM" id="Phobius"/>
    </source>
</evidence>
<reference evidence="2" key="1">
    <citation type="journal article" date="2020" name="Nature">
        <title>Giant virus diversity and host interactions through global metagenomics.</title>
        <authorList>
            <person name="Schulz F."/>
            <person name="Roux S."/>
            <person name="Paez-Espino D."/>
            <person name="Jungbluth S."/>
            <person name="Walsh D.A."/>
            <person name="Denef V.J."/>
            <person name="McMahon K.D."/>
            <person name="Konstantinidis K.T."/>
            <person name="Eloe-Fadrosh E.A."/>
            <person name="Kyrpides N.C."/>
            <person name="Woyke T."/>
        </authorList>
    </citation>
    <scope>NUCLEOTIDE SEQUENCE</scope>
    <source>
        <strain evidence="2">GVMAG-M-3300023184-186</strain>
    </source>
</reference>
<keyword evidence="1" id="KW-0472">Membrane</keyword>
<protein>
    <submittedName>
        <fullName evidence="2">Uncharacterized protein</fullName>
    </submittedName>
</protein>
<feature type="transmembrane region" description="Helical" evidence="1">
    <location>
        <begin position="5"/>
        <end position="27"/>
    </location>
</feature>